<evidence type="ECO:0000256" key="4">
    <source>
        <dbReference type="ARBA" id="ARBA00022728"/>
    </source>
</evidence>
<reference evidence="15" key="1">
    <citation type="submission" date="2022-01" db="EMBL/GenBank/DDBJ databases">
        <title>Genome Sequence Resource for Two Populations of Ditylenchus destructor, the Migratory Endoparasitic Phytonematode.</title>
        <authorList>
            <person name="Zhang H."/>
            <person name="Lin R."/>
            <person name="Xie B."/>
        </authorList>
    </citation>
    <scope>NUCLEOTIDE SEQUENCE</scope>
    <source>
        <strain evidence="15">BazhouSP</strain>
    </source>
</reference>
<dbReference type="InterPro" id="IPR010920">
    <property type="entry name" value="LSM_dom_sf"/>
</dbReference>
<dbReference type="AlphaFoldDB" id="A0AAD4NCA2"/>
<comment type="subunit">
    <text evidence="11">Component of the precatalytic spliceosome (spliceosome B complex). Component of the U4/U6-U5 tri-snRNP complex, a building block of the precatalytic spliceosome (spliceosome B complex). The U4/U6-U5 tri-snRNP complex is composed of the U4, U6 and U5 snRNAs and at least PRPF3, PRPF4, PRPF6, PRPF8, PRPF31, SNRNP200, TXNL4A, SNRNP40, SNRPB, SNRPD1, SNRPD2, SNRPD3, SNRPE, SNRPF, SNRPG, DDX23, CD2BP2, PPIH, SNU13, EFTUD2, SART1 and USP39, plus LSM2, LSM3, LSM4, LSM5, LSM6, LSM7 and LSM8. LSM2, LSM3, LSM4, LSM5, LSM6, LSM7 and LSM8 form a heptameric, ring-shaped subcomplex (the LSM2-8 complex) that is part of the U4/U6-U5 tri-snRNP complex and the precatalytic spliceosome.</text>
</comment>
<dbReference type="SUPFAM" id="SSF50182">
    <property type="entry name" value="Sm-like ribonucleoproteins"/>
    <property type="match status" value="1"/>
</dbReference>
<proteinExistence type="inferred from homology"/>
<dbReference type="GO" id="GO:0005688">
    <property type="term" value="C:U6 snRNP"/>
    <property type="evidence" value="ECO:0007669"/>
    <property type="project" value="TreeGrafter"/>
</dbReference>
<evidence type="ECO:0000256" key="2">
    <source>
        <dbReference type="ARBA" id="ARBA00006850"/>
    </source>
</evidence>
<name>A0AAD4NCA2_9BILA</name>
<keyword evidence="9 13" id="KW-0687">Ribonucleoprotein</keyword>
<dbReference type="SMART" id="SM00651">
    <property type="entry name" value="Sm"/>
    <property type="match status" value="1"/>
</dbReference>
<dbReference type="FunFam" id="2.30.30.100:FF:000003">
    <property type="entry name" value="U6 snRNA-associated Sm-like protein LSm5"/>
    <property type="match status" value="1"/>
</dbReference>
<evidence type="ECO:0000256" key="1">
    <source>
        <dbReference type="ARBA" id="ARBA00004123"/>
    </source>
</evidence>
<comment type="subunit">
    <text evidence="13">LSm subunits form a heteromer with a doughnut shape.</text>
</comment>
<keyword evidence="7 13" id="KW-0508">mRNA splicing</keyword>
<sequence length="91" mass="9819">MSASTATNPSTLLPLELIDKCIGSKIWVIMKNEKEIVGTLVGFDDYVNMVLEDVVEYESTAEGKRVTKLDAILLNGNHITMLVPGGAGPEI</sequence>
<dbReference type="InterPro" id="IPR047575">
    <property type="entry name" value="Sm"/>
</dbReference>
<dbReference type="Pfam" id="PF01423">
    <property type="entry name" value="LSM"/>
    <property type="match status" value="1"/>
</dbReference>
<evidence type="ECO:0000256" key="12">
    <source>
        <dbReference type="ARBA" id="ARBA00067759"/>
    </source>
</evidence>
<gene>
    <name evidence="13" type="primary">LSM5</name>
    <name evidence="15" type="ORF">DdX_04609</name>
</gene>
<dbReference type="EMBL" id="JAKKPZ010000004">
    <property type="protein sequence ID" value="KAI1722297.1"/>
    <property type="molecule type" value="Genomic_DNA"/>
</dbReference>
<feature type="domain" description="Sm" evidence="14">
    <location>
        <begin position="13"/>
        <end position="88"/>
    </location>
</feature>
<keyword evidence="16" id="KW-1185">Reference proteome</keyword>
<dbReference type="InterPro" id="IPR001163">
    <property type="entry name" value="Sm_dom_euk/arc"/>
</dbReference>
<evidence type="ECO:0000259" key="14">
    <source>
        <dbReference type="PROSITE" id="PS52002"/>
    </source>
</evidence>
<evidence type="ECO:0000256" key="9">
    <source>
        <dbReference type="ARBA" id="ARBA00023274"/>
    </source>
</evidence>
<comment type="caution">
    <text evidence="15">The sequence shown here is derived from an EMBL/GenBank/DDBJ whole genome shotgun (WGS) entry which is preliminary data.</text>
</comment>
<dbReference type="PROSITE" id="PS52002">
    <property type="entry name" value="SM"/>
    <property type="match status" value="1"/>
</dbReference>
<evidence type="ECO:0000256" key="13">
    <source>
        <dbReference type="RuleBase" id="RU365055"/>
    </source>
</evidence>
<comment type="similarity">
    <text evidence="2 13">Belongs to the snRNP Sm proteins family.</text>
</comment>
<dbReference type="PANTHER" id="PTHR20971:SF0">
    <property type="entry name" value="U6 SNRNA-ASSOCIATED SM-LIKE PROTEIN LSM5"/>
    <property type="match status" value="1"/>
</dbReference>
<dbReference type="GO" id="GO:0005737">
    <property type="term" value="C:cytoplasm"/>
    <property type="evidence" value="ECO:0007669"/>
    <property type="project" value="UniProtKB-ARBA"/>
</dbReference>
<organism evidence="15 16">
    <name type="scientific">Ditylenchus destructor</name>
    <dbReference type="NCBI Taxonomy" id="166010"/>
    <lineage>
        <taxon>Eukaryota</taxon>
        <taxon>Metazoa</taxon>
        <taxon>Ecdysozoa</taxon>
        <taxon>Nematoda</taxon>
        <taxon>Chromadorea</taxon>
        <taxon>Rhabditida</taxon>
        <taxon>Tylenchina</taxon>
        <taxon>Tylenchomorpha</taxon>
        <taxon>Sphaerularioidea</taxon>
        <taxon>Anguinidae</taxon>
        <taxon>Anguininae</taxon>
        <taxon>Ditylenchus</taxon>
    </lineage>
</organism>
<dbReference type="Gene3D" id="2.30.30.100">
    <property type="match status" value="1"/>
</dbReference>
<keyword evidence="5 13" id="KW-0694">RNA-binding</keyword>
<dbReference type="CDD" id="cd01732">
    <property type="entry name" value="LSm5"/>
    <property type="match status" value="1"/>
</dbReference>
<dbReference type="PANTHER" id="PTHR20971">
    <property type="entry name" value="U6 SNRNA-ASSOCIATED PROTEIN"/>
    <property type="match status" value="1"/>
</dbReference>
<evidence type="ECO:0000256" key="6">
    <source>
        <dbReference type="ARBA" id="ARBA00022990"/>
    </source>
</evidence>
<evidence type="ECO:0000256" key="3">
    <source>
        <dbReference type="ARBA" id="ARBA00022664"/>
    </source>
</evidence>
<evidence type="ECO:0000256" key="10">
    <source>
        <dbReference type="ARBA" id="ARBA00056431"/>
    </source>
</evidence>
<evidence type="ECO:0000313" key="15">
    <source>
        <dbReference type="EMBL" id="KAI1722297.1"/>
    </source>
</evidence>
<evidence type="ECO:0000313" key="16">
    <source>
        <dbReference type="Proteomes" id="UP001201812"/>
    </source>
</evidence>
<comment type="subcellular location">
    <subcellularLocation>
        <location evidence="1 13">Nucleus</location>
    </subcellularLocation>
</comment>
<evidence type="ECO:0000256" key="5">
    <source>
        <dbReference type="ARBA" id="ARBA00022884"/>
    </source>
</evidence>
<evidence type="ECO:0000256" key="7">
    <source>
        <dbReference type="ARBA" id="ARBA00023187"/>
    </source>
</evidence>
<dbReference type="GO" id="GO:0046540">
    <property type="term" value="C:U4/U6 x U5 tri-snRNP complex"/>
    <property type="evidence" value="ECO:0007669"/>
    <property type="project" value="TreeGrafter"/>
</dbReference>
<dbReference type="GO" id="GO:1990726">
    <property type="term" value="C:Lsm1-7-Pat1 complex"/>
    <property type="evidence" value="ECO:0007669"/>
    <property type="project" value="TreeGrafter"/>
</dbReference>
<dbReference type="Proteomes" id="UP001201812">
    <property type="component" value="Unassembled WGS sequence"/>
</dbReference>
<accession>A0AAD4NCA2</accession>
<keyword evidence="4 13" id="KW-0747">Spliceosome</keyword>
<keyword evidence="8 13" id="KW-0539">Nucleus</keyword>
<dbReference type="GO" id="GO:0005681">
    <property type="term" value="C:spliceosomal complex"/>
    <property type="evidence" value="ECO:0007669"/>
    <property type="project" value="UniProtKB-KW"/>
</dbReference>
<dbReference type="GO" id="GO:0000398">
    <property type="term" value="P:mRNA splicing, via spliceosome"/>
    <property type="evidence" value="ECO:0007669"/>
    <property type="project" value="TreeGrafter"/>
</dbReference>
<keyword evidence="3 13" id="KW-0507">mRNA processing</keyword>
<protein>
    <recommendedName>
        <fullName evidence="12 13">U6 snRNA-associated Sm-like protein LSm5</fullName>
    </recommendedName>
</protein>
<evidence type="ECO:0000256" key="8">
    <source>
        <dbReference type="ARBA" id="ARBA00023242"/>
    </source>
</evidence>
<comment type="function">
    <text evidence="10">Plays a role in pre-mRNA splicing as component of the U4/U6-U5 tri-snRNP complex that is involved in spliceosome assembly, and as component of the precatalytic spliceosome (spliceosome B complex). The heptameric LSM2-8 complex binds specifically to the 3'-terminal U-tract of U6 snRNA.</text>
</comment>
<dbReference type="GO" id="GO:0003723">
    <property type="term" value="F:RNA binding"/>
    <property type="evidence" value="ECO:0007669"/>
    <property type="project" value="UniProtKB-KW"/>
</dbReference>
<evidence type="ECO:0000256" key="11">
    <source>
        <dbReference type="ARBA" id="ARBA00063389"/>
    </source>
</evidence>
<comment type="function">
    <text evidence="13">Plays a role in U6 snRNP assembly and function. Binds to the 3' end of U6 snRNA.</text>
</comment>
<keyword evidence="6" id="KW-0007">Acetylation</keyword>
<dbReference type="InterPro" id="IPR033871">
    <property type="entry name" value="LSm5"/>
</dbReference>